<protein>
    <submittedName>
        <fullName evidence="3">Uncharacterized protein</fullName>
    </submittedName>
</protein>
<name>A0ABD1CNA8_CULPP</name>
<evidence type="ECO:0000256" key="1">
    <source>
        <dbReference type="SAM" id="MobiDB-lite"/>
    </source>
</evidence>
<dbReference type="EMBL" id="JBEHCU010010657">
    <property type="protein sequence ID" value="KAL1377902.1"/>
    <property type="molecule type" value="Genomic_DNA"/>
</dbReference>
<proteinExistence type="predicted"/>
<keyword evidence="2" id="KW-0472">Membrane</keyword>
<gene>
    <name evidence="3" type="ORF">pipiens_015945</name>
</gene>
<dbReference type="AlphaFoldDB" id="A0ABD1CNA8"/>
<feature type="region of interest" description="Disordered" evidence="1">
    <location>
        <begin position="68"/>
        <end position="93"/>
    </location>
</feature>
<keyword evidence="2" id="KW-0812">Transmembrane</keyword>
<evidence type="ECO:0000313" key="3">
    <source>
        <dbReference type="EMBL" id="KAL1377902.1"/>
    </source>
</evidence>
<evidence type="ECO:0000256" key="2">
    <source>
        <dbReference type="SAM" id="Phobius"/>
    </source>
</evidence>
<keyword evidence="4" id="KW-1185">Reference proteome</keyword>
<accession>A0ABD1CNA8</accession>
<reference evidence="3 4" key="1">
    <citation type="submission" date="2024-05" db="EMBL/GenBank/DDBJ databases">
        <title>Culex pipiens pipiens assembly and annotation.</title>
        <authorList>
            <person name="Alout H."/>
            <person name="Durand T."/>
        </authorList>
    </citation>
    <scope>NUCLEOTIDE SEQUENCE [LARGE SCALE GENOMIC DNA]</scope>
    <source>
        <strain evidence="3">HA-2024</strain>
        <tissue evidence="3">Whole body</tissue>
    </source>
</reference>
<feature type="transmembrane region" description="Helical" evidence="2">
    <location>
        <begin position="6"/>
        <end position="28"/>
    </location>
</feature>
<organism evidence="3 4">
    <name type="scientific">Culex pipiens pipiens</name>
    <name type="common">Northern house mosquito</name>
    <dbReference type="NCBI Taxonomy" id="38569"/>
    <lineage>
        <taxon>Eukaryota</taxon>
        <taxon>Metazoa</taxon>
        <taxon>Ecdysozoa</taxon>
        <taxon>Arthropoda</taxon>
        <taxon>Hexapoda</taxon>
        <taxon>Insecta</taxon>
        <taxon>Pterygota</taxon>
        <taxon>Neoptera</taxon>
        <taxon>Endopterygota</taxon>
        <taxon>Diptera</taxon>
        <taxon>Nematocera</taxon>
        <taxon>Culicoidea</taxon>
        <taxon>Culicidae</taxon>
        <taxon>Culicinae</taxon>
        <taxon>Culicini</taxon>
        <taxon>Culex</taxon>
        <taxon>Culex</taxon>
    </lineage>
</organism>
<keyword evidence="2" id="KW-1133">Transmembrane helix</keyword>
<evidence type="ECO:0000313" key="4">
    <source>
        <dbReference type="Proteomes" id="UP001562425"/>
    </source>
</evidence>
<dbReference type="Proteomes" id="UP001562425">
    <property type="component" value="Unassembled WGS sequence"/>
</dbReference>
<comment type="caution">
    <text evidence="3">The sequence shown here is derived from an EMBL/GenBank/DDBJ whole genome shotgun (WGS) entry which is preliminary data.</text>
</comment>
<sequence>MKGYNTSIAVTLTVGTAGVILVMLLSLAGPVDGRERPSGYEVYRNRQQRLQMEREAQMKRLEEKNSEFVKGKIPKGPNLPSKCLIVPSGTAKG</sequence>